<dbReference type="Proteomes" id="UP000007431">
    <property type="component" value="Unassembled WGS sequence"/>
</dbReference>
<dbReference type="RefSeq" id="XP_003026132.1">
    <property type="nucleotide sequence ID" value="XM_003026086.1"/>
</dbReference>
<dbReference type="Pfam" id="PF00656">
    <property type="entry name" value="Peptidase_C14"/>
    <property type="match status" value="1"/>
</dbReference>
<dbReference type="GO" id="GO:0004197">
    <property type="term" value="F:cysteine-type endopeptidase activity"/>
    <property type="evidence" value="ECO:0007669"/>
    <property type="project" value="InterPro"/>
</dbReference>
<reference evidence="5 6" key="1">
    <citation type="journal article" date="2010" name="Nat. Biotechnol.">
        <title>Genome sequence of the model mushroom Schizophyllum commune.</title>
        <authorList>
            <person name="Ohm R.A."/>
            <person name="de Jong J.F."/>
            <person name="Lugones L.G."/>
            <person name="Aerts A."/>
            <person name="Kothe E."/>
            <person name="Stajich J.E."/>
            <person name="de Vries R.P."/>
            <person name="Record E."/>
            <person name="Levasseur A."/>
            <person name="Baker S.E."/>
            <person name="Bartholomew K.A."/>
            <person name="Coutinho P.M."/>
            <person name="Erdmann S."/>
            <person name="Fowler T.J."/>
            <person name="Gathman A.C."/>
            <person name="Lombard V."/>
            <person name="Henrissat B."/>
            <person name="Knabe N."/>
            <person name="Kuees U."/>
            <person name="Lilly W.W."/>
            <person name="Lindquist E."/>
            <person name="Lucas S."/>
            <person name="Magnuson J.K."/>
            <person name="Piumi F."/>
            <person name="Raudaskoski M."/>
            <person name="Salamov A."/>
            <person name="Schmutz J."/>
            <person name="Schwarze F.W.M.R."/>
            <person name="vanKuyk P.A."/>
            <person name="Horton J.S."/>
            <person name="Grigoriev I.V."/>
            <person name="Woesten H.A.B."/>
        </authorList>
    </citation>
    <scope>NUCLEOTIDE SEQUENCE [LARGE SCALE GENOMIC DNA]</scope>
    <source>
        <strain evidence="6">H4-8 / FGSC 9210</strain>
    </source>
</reference>
<dbReference type="AlphaFoldDB" id="D8QLA9"/>
<dbReference type="InterPro" id="IPR011600">
    <property type="entry name" value="Pept_C14_caspase"/>
</dbReference>
<gene>
    <name evidence="5" type="ORF">SCHCODRAFT_258914</name>
</gene>
<protein>
    <recommendedName>
        <fullName evidence="4">Peptidase C14 caspase domain-containing protein</fullName>
    </recommendedName>
</protein>
<dbReference type="GeneID" id="9588906"/>
<keyword evidence="2" id="KW-0053">Apoptosis</keyword>
<sequence length="425" mass="47737">MPTPTTLKDIPRASQGAGRHAATTFARVVRKVVVELKTVRLFKLLLELRKKQQGAKLALLIGIKYQGWDKPARLRNTQADVRRMRQLLIDKFGFEDENVIVMLDGKNADPHGEPTRANILREIRRLAGRAQPGDTLFLHYAGHGSQLPRRFEDGNERGGHDQYIVPCDALHPEDKDKIIRDDVLYRLLPDSLPARCKLIAIMDCCHSGTSLDLFHDKCNCFHGVAACIRRVLRRGREELAAMVSPEIIVEKGSPVMEYKVVTAALKNSILGEPKPCSGLCMRSRMSGSTAICISACQDAESTFEAAGMSFTTAIISVLDENSKVSFRKLGSKAQSVIDKERKRLNREAEQQRVERYMEHRASSDGSIHAAFRHQTKRWDQQAWSPKVEKPGISFFGRFRHPSELQRQTLQISSSSPLNMGGNFPL</sequence>
<dbReference type="InterPro" id="IPR029030">
    <property type="entry name" value="Caspase-like_dom_sf"/>
</dbReference>
<keyword evidence="6" id="KW-1185">Reference proteome</keyword>
<keyword evidence="3" id="KW-0788">Thiol protease</keyword>
<evidence type="ECO:0000259" key="4">
    <source>
        <dbReference type="Pfam" id="PF00656"/>
    </source>
</evidence>
<dbReference type="InParanoid" id="D8QLA9"/>
<evidence type="ECO:0000256" key="1">
    <source>
        <dbReference type="ARBA" id="ARBA00009005"/>
    </source>
</evidence>
<dbReference type="InterPro" id="IPR050452">
    <property type="entry name" value="Metacaspase"/>
</dbReference>
<dbReference type="KEGG" id="scm:SCHCO_02645537"/>
<dbReference type="PANTHER" id="PTHR48104">
    <property type="entry name" value="METACASPASE-4"/>
    <property type="match status" value="1"/>
</dbReference>
<evidence type="ECO:0000256" key="3">
    <source>
        <dbReference type="ARBA" id="ARBA00022807"/>
    </source>
</evidence>
<dbReference type="SUPFAM" id="SSF52129">
    <property type="entry name" value="Caspase-like"/>
    <property type="match status" value="1"/>
</dbReference>
<dbReference type="OMA" id="RVICISA"/>
<keyword evidence="3" id="KW-0378">Hydrolase</keyword>
<dbReference type="HOGENOM" id="CLU_645838_0_0_1"/>
<dbReference type="Gene3D" id="3.40.50.12660">
    <property type="match status" value="1"/>
</dbReference>
<dbReference type="eggNOG" id="KOG1546">
    <property type="taxonomic scope" value="Eukaryota"/>
</dbReference>
<comment type="similarity">
    <text evidence="1">Belongs to the peptidase C14B family.</text>
</comment>
<organism evidence="6">
    <name type="scientific">Schizophyllum commune (strain H4-8 / FGSC 9210)</name>
    <name type="common">Split gill fungus</name>
    <dbReference type="NCBI Taxonomy" id="578458"/>
    <lineage>
        <taxon>Eukaryota</taxon>
        <taxon>Fungi</taxon>
        <taxon>Dikarya</taxon>
        <taxon>Basidiomycota</taxon>
        <taxon>Agaricomycotina</taxon>
        <taxon>Agaricomycetes</taxon>
        <taxon>Agaricomycetidae</taxon>
        <taxon>Agaricales</taxon>
        <taxon>Schizophyllaceae</taxon>
        <taxon>Schizophyllum</taxon>
    </lineage>
</organism>
<dbReference type="OrthoDB" id="2937689at2759"/>
<dbReference type="VEuPathDB" id="FungiDB:SCHCODRAFT_02645537"/>
<feature type="domain" description="Peptidase C14 caspase" evidence="4">
    <location>
        <begin position="56"/>
        <end position="346"/>
    </location>
</feature>
<accession>D8QLA9</accession>
<proteinExistence type="inferred from homology"/>
<evidence type="ECO:0000313" key="5">
    <source>
        <dbReference type="EMBL" id="EFI91229.1"/>
    </source>
</evidence>
<evidence type="ECO:0000313" key="6">
    <source>
        <dbReference type="Proteomes" id="UP000007431"/>
    </source>
</evidence>
<dbReference type="GO" id="GO:0005737">
    <property type="term" value="C:cytoplasm"/>
    <property type="evidence" value="ECO:0007669"/>
    <property type="project" value="TreeGrafter"/>
</dbReference>
<keyword evidence="3" id="KW-0645">Protease</keyword>
<evidence type="ECO:0000256" key="2">
    <source>
        <dbReference type="ARBA" id="ARBA00022703"/>
    </source>
</evidence>
<dbReference type="GO" id="GO:0006915">
    <property type="term" value="P:apoptotic process"/>
    <property type="evidence" value="ECO:0007669"/>
    <property type="project" value="UniProtKB-KW"/>
</dbReference>
<dbReference type="EMBL" id="GL377318">
    <property type="protein sequence ID" value="EFI91229.1"/>
    <property type="molecule type" value="Genomic_DNA"/>
</dbReference>
<name>D8QLA9_SCHCM</name>
<dbReference type="PANTHER" id="PTHR48104:SF30">
    <property type="entry name" value="METACASPASE-1"/>
    <property type="match status" value="1"/>
</dbReference>
<dbReference type="GO" id="GO:0006508">
    <property type="term" value="P:proteolysis"/>
    <property type="evidence" value="ECO:0007669"/>
    <property type="project" value="InterPro"/>
</dbReference>